<dbReference type="InterPro" id="IPR017884">
    <property type="entry name" value="SANT_dom"/>
</dbReference>
<dbReference type="InterPro" id="IPR057712">
    <property type="entry name" value="DUF7952"/>
</dbReference>
<feature type="region of interest" description="Disordered" evidence="5">
    <location>
        <begin position="754"/>
        <end position="804"/>
    </location>
</feature>
<evidence type="ECO:0000313" key="7">
    <source>
        <dbReference type="EMBL" id="KDP27779.1"/>
    </source>
</evidence>
<reference evidence="7 8" key="1">
    <citation type="journal article" date="2014" name="PLoS ONE">
        <title>Global Analysis of Gene Expression Profiles in Physic Nut (Jatropha curcas L.) Seedlings Exposed to Salt Stress.</title>
        <authorList>
            <person name="Zhang L."/>
            <person name="Zhang C."/>
            <person name="Wu P."/>
            <person name="Chen Y."/>
            <person name="Li M."/>
            <person name="Jiang H."/>
            <person name="Wu G."/>
        </authorList>
    </citation>
    <scope>NUCLEOTIDE SEQUENCE [LARGE SCALE GENOMIC DNA]</scope>
    <source>
        <strain evidence="8">cv. GZQX0401</strain>
        <tissue evidence="7">Young leaves</tissue>
    </source>
</reference>
<gene>
    <name evidence="7" type="ORF">JCGZ_18859</name>
</gene>
<dbReference type="GO" id="GO:0005634">
    <property type="term" value="C:nucleus"/>
    <property type="evidence" value="ECO:0007669"/>
    <property type="project" value="UniProtKB-SubCell"/>
</dbReference>
<sequence>MDAVQVNHDWNCIGDDSTEQSLYAQALGISDAYRDPELLPQIGDQHQVEIPPLMIESAYLLLTEKENDSIIGTSHDFLVGLPISLMWIKEEVENPKQEPQEFPGDLIGLPNRKETIKFESIRETQIFPGGDLQVKTEPTDITLAGGLEVREPVKLDLQEEKTNQMCPQHGGKGYRMVPGSFGSIWNDLEEASFLLGLYIFGKNLIQVKKFVGSKNMGDILSFYYGKFYRSDRYNRWSDCRKIRSRRCIYGQRIFTGSTQQELLSRLYLLVSEECKNTLMEVAKTFGEGKMLLDEYVFTLKATVGLNALVAAVGIGKGKQDLTGMVMEPLRSNQVATVRPEIPVGKACSSLAPLEIVNFLTGGYRLSKARSNDLFWEAVWPRLLARGWHSEQPNDHSFAAASRNSLVFLIPGIKKFSRRKLVKGNHYFDSVSDVLNKVASDPALLELELGADKGCGKKDENGWTNEKVLDQGDFPDQQRHCYLKPRTPSRSIEVMKFTVVDTSLVNGETTKVRELRSLPVEMMNISISRSDSEESDEESSEDTTNGSDSSDNVSFDQNKTDISKSIKINDDKGNSSDRENFGNNALKQSCPIIGSGFTEVQVKIPKEQNASKYDDMQPRKPIKGHAVKRTKPADNKNLLAPVAKRRRRLTACDRAARKCSTVAASVDSRLNQDSVGCTSSNSDFQENILSHLGPHQTKFSSTSSSSRGSPSITDECTLSSNSSVAEYPNEKSQPRTLIDLNIPIPQDVETETFMTETTERKHGQASGQPDDSGMLKNSTSACDSTTEQPSSMNSRRQSTRNRPLTTKALEALACGFLSIKQKRSRRDDFPLESRPSRRARSRMRICENFGTDVVDFRGEDRENGVCKSNSEMFSDLPVSFAGGGDSRC</sequence>
<feature type="domain" description="SANT" evidence="6">
    <location>
        <begin position="180"/>
        <end position="232"/>
    </location>
</feature>
<dbReference type="InterPro" id="IPR009057">
    <property type="entry name" value="Homeodomain-like_sf"/>
</dbReference>
<proteinExistence type="predicted"/>
<dbReference type="Pfam" id="PF24662">
    <property type="entry name" value="DUF7650"/>
    <property type="match status" value="1"/>
</dbReference>
<evidence type="ECO:0000256" key="4">
    <source>
        <dbReference type="ARBA" id="ARBA00023242"/>
    </source>
</evidence>
<feature type="compositionally biased region" description="Polar residues" evidence="5">
    <location>
        <begin position="711"/>
        <end position="726"/>
    </location>
</feature>
<dbReference type="STRING" id="180498.A0A067K7K0"/>
<dbReference type="Proteomes" id="UP000027138">
    <property type="component" value="Unassembled WGS sequence"/>
</dbReference>
<accession>A0A067K7K0</accession>
<evidence type="ECO:0000256" key="2">
    <source>
        <dbReference type="ARBA" id="ARBA00023015"/>
    </source>
</evidence>
<dbReference type="GO" id="GO:0003714">
    <property type="term" value="F:transcription corepressor activity"/>
    <property type="evidence" value="ECO:0007669"/>
    <property type="project" value="TreeGrafter"/>
</dbReference>
<keyword evidence="8" id="KW-1185">Reference proteome</keyword>
<feature type="compositionally biased region" description="Basic and acidic residues" evidence="5">
    <location>
        <begin position="557"/>
        <end position="579"/>
    </location>
</feature>
<evidence type="ECO:0000256" key="1">
    <source>
        <dbReference type="ARBA" id="ARBA00004123"/>
    </source>
</evidence>
<evidence type="ECO:0000313" key="8">
    <source>
        <dbReference type="Proteomes" id="UP000027138"/>
    </source>
</evidence>
<feature type="compositionally biased region" description="Low complexity" evidence="5">
    <location>
        <begin position="699"/>
        <end position="710"/>
    </location>
</feature>
<dbReference type="PROSITE" id="PS51293">
    <property type="entry name" value="SANT"/>
    <property type="match status" value="1"/>
</dbReference>
<feature type="compositionally biased region" description="Low complexity" evidence="5">
    <location>
        <begin position="541"/>
        <end position="553"/>
    </location>
</feature>
<dbReference type="AlphaFoldDB" id="A0A067K7K0"/>
<evidence type="ECO:0000256" key="3">
    <source>
        <dbReference type="ARBA" id="ARBA00023163"/>
    </source>
</evidence>
<dbReference type="Pfam" id="PF25826">
    <property type="entry name" value="DUF7952"/>
    <property type="match status" value="1"/>
</dbReference>
<protein>
    <recommendedName>
        <fullName evidence="6">SANT domain-containing protein</fullName>
    </recommendedName>
</protein>
<keyword evidence="4" id="KW-0539">Nucleus</keyword>
<dbReference type="EMBL" id="KK914794">
    <property type="protein sequence ID" value="KDP27779.1"/>
    <property type="molecule type" value="Genomic_DNA"/>
</dbReference>
<dbReference type="InterPro" id="IPR056067">
    <property type="entry name" value="DUF7650"/>
</dbReference>
<feature type="compositionally biased region" description="Polar residues" evidence="5">
    <location>
        <begin position="764"/>
        <end position="803"/>
    </location>
</feature>
<evidence type="ECO:0000256" key="5">
    <source>
        <dbReference type="SAM" id="MobiDB-lite"/>
    </source>
</evidence>
<dbReference type="FunFam" id="1.10.10.60:FF:000374">
    <property type="entry name" value="Arginine-glutamic acid dipeptide repeat protein"/>
    <property type="match status" value="1"/>
</dbReference>
<feature type="region of interest" description="Disordered" evidence="5">
    <location>
        <begin position="693"/>
        <end position="734"/>
    </location>
</feature>
<dbReference type="PANTHER" id="PTHR13859:SF34">
    <property type="entry name" value="SANT DOMAIN-CONTAINING PROTEIN"/>
    <property type="match status" value="1"/>
</dbReference>
<keyword evidence="3" id="KW-0804">Transcription</keyword>
<comment type="subcellular location">
    <subcellularLocation>
        <location evidence="1">Nucleus</location>
    </subcellularLocation>
</comment>
<evidence type="ECO:0000259" key="6">
    <source>
        <dbReference type="PROSITE" id="PS51293"/>
    </source>
</evidence>
<organism evidence="7 8">
    <name type="scientific">Jatropha curcas</name>
    <name type="common">Barbados nut</name>
    <dbReference type="NCBI Taxonomy" id="180498"/>
    <lineage>
        <taxon>Eukaryota</taxon>
        <taxon>Viridiplantae</taxon>
        <taxon>Streptophyta</taxon>
        <taxon>Embryophyta</taxon>
        <taxon>Tracheophyta</taxon>
        <taxon>Spermatophyta</taxon>
        <taxon>Magnoliopsida</taxon>
        <taxon>eudicotyledons</taxon>
        <taxon>Gunneridae</taxon>
        <taxon>Pentapetalae</taxon>
        <taxon>rosids</taxon>
        <taxon>fabids</taxon>
        <taxon>Malpighiales</taxon>
        <taxon>Euphorbiaceae</taxon>
        <taxon>Crotonoideae</taxon>
        <taxon>Jatropheae</taxon>
        <taxon>Jatropha</taxon>
    </lineage>
</organism>
<dbReference type="SUPFAM" id="SSF46689">
    <property type="entry name" value="Homeodomain-like"/>
    <property type="match status" value="1"/>
</dbReference>
<feature type="region of interest" description="Disordered" evidence="5">
    <location>
        <begin position="523"/>
        <end position="583"/>
    </location>
</feature>
<keyword evidence="2" id="KW-0805">Transcription regulation</keyword>
<dbReference type="OrthoDB" id="1634742at2759"/>
<name>A0A067K7K0_JATCU</name>
<dbReference type="PANTHER" id="PTHR13859">
    <property type="entry name" value="ATROPHIN-RELATED"/>
    <property type="match status" value="1"/>
</dbReference>